<comment type="similarity">
    <text evidence="1">Belongs to the 'GDSL' lipolytic enzyme family.</text>
</comment>
<keyword evidence="2" id="KW-0325">Glycoprotein</keyword>
<dbReference type="Pfam" id="PF00657">
    <property type="entry name" value="Lipase_GDSL"/>
    <property type="match status" value="1"/>
</dbReference>
<proteinExistence type="inferred from homology"/>
<evidence type="ECO:0000313" key="3">
    <source>
        <dbReference type="EMBL" id="KAJ6427755.1"/>
    </source>
</evidence>
<evidence type="ECO:0000313" key="4">
    <source>
        <dbReference type="Proteomes" id="UP001162972"/>
    </source>
</evidence>
<dbReference type="AlphaFoldDB" id="A0AAD6KRS1"/>
<reference evidence="3 4" key="1">
    <citation type="journal article" date="2023" name="Int. J. Mol. Sci.">
        <title>De Novo Assembly and Annotation of 11 Diverse Shrub Willow (Salix) Genomes Reveals Novel Gene Organization in Sex-Linked Regions.</title>
        <authorList>
            <person name="Hyden B."/>
            <person name="Feng K."/>
            <person name="Yates T.B."/>
            <person name="Jawdy S."/>
            <person name="Cereghino C."/>
            <person name="Smart L.B."/>
            <person name="Muchero W."/>
        </authorList>
    </citation>
    <scope>NUCLEOTIDE SEQUENCE [LARGE SCALE GENOMIC DNA]</scope>
    <source>
        <tissue evidence="3">Shoot tip</tissue>
    </source>
</reference>
<dbReference type="GO" id="GO:0016788">
    <property type="term" value="F:hydrolase activity, acting on ester bonds"/>
    <property type="evidence" value="ECO:0007669"/>
    <property type="project" value="InterPro"/>
</dbReference>
<organism evidence="3 4">
    <name type="scientific">Salix udensis</name>
    <dbReference type="NCBI Taxonomy" id="889485"/>
    <lineage>
        <taxon>Eukaryota</taxon>
        <taxon>Viridiplantae</taxon>
        <taxon>Streptophyta</taxon>
        <taxon>Embryophyta</taxon>
        <taxon>Tracheophyta</taxon>
        <taxon>Spermatophyta</taxon>
        <taxon>Magnoliopsida</taxon>
        <taxon>eudicotyledons</taxon>
        <taxon>Gunneridae</taxon>
        <taxon>Pentapetalae</taxon>
        <taxon>rosids</taxon>
        <taxon>fabids</taxon>
        <taxon>Malpighiales</taxon>
        <taxon>Salicaceae</taxon>
        <taxon>Saliceae</taxon>
        <taxon>Salix</taxon>
    </lineage>
</organism>
<evidence type="ECO:0000256" key="2">
    <source>
        <dbReference type="ARBA" id="ARBA00023180"/>
    </source>
</evidence>
<dbReference type="InterPro" id="IPR001087">
    <property type="entry name" value="GDSL"/>
</dbReference>
<accession>A0AAD6KRS1</accession>
<dbReference type="Gene3D" id="3.40.50.1110">
    <property type="entry name" value="SGNH hydrolase"/>
    <property type="match status" value="1"/>
</dbReference>
<dbReference type="EMBL" id="JAPFFJ010000005">
    <property type="protein sequence ID" value="KAJ6427755.1"/>
    <property type="molecule type" value="Genomic_DNA"/>
</dbReference>
<comment type="caution">
    <text evidence="3">The sequence shown here is derived from an EMBL/GenBank/DDBJ whole genome shotgun (WGS) entry which is preliminary data.</text>
</comment>
<sequence length="230" mass="25748">MLRPNFAAKSADLPLLVPYKNLSAAHLSACHGVNFTYSGATALSKEALAKKIITLELTNPSLDVQLGWLDDYFDGFCHNVKEDCTKALSSSLFMMNFGTNDYGSAFRQNHSMEEIKKNNYLVSNVVEAMKQAIKKSPCLWSIALDGCRPISLAMQSANKSATYDRFGCVKDNNDFCKYHNEVLQEGLTELREQHPDVQIVYGDLYNAMQSVFDNFKSLGECFSPFIHNDV</sequence>
<dbReference type="Proteomes" id="UP001162972">
    <property type="component" value="Chromosome 1"/>
</dbReference>
<name>A0AAD6KRS1_9ROSI</name>
<dbReference type="PANTHER" id="PTHR22835">
    <property type="entry name" value="ZINC FINGER FYVE DOMAIN CONTAINING PROTEIN"/>
    <property type="match status" value="1"/>
</dbReference>
<protein>
    <submittedName>
        <fullName evidence="3">Uncharacterized protein</fullName>
    </submittedName>
</protein>
<keyword evidence="4" id="KW-1185">Reference proteome</keyword>
<evidence type="ECO:0000256" key="1">
    <source>
        <dbReference type="ARBA" id="ARBA00008668"/>
    </source>
</evidence>
<dbReference type="PANTHER" id="PTHR22835:SF675">
    <property type="entry name" value="ESTER HYDROLASE, PUTATIVE-RELATED"/>
    <property type="match status" value="1"/>
</dbReference>
<dbReference type="InterPro" id="IPR036514">
    <property type="entry name" value="SGNH_hydro_sf"/>
</dbReference>
<gene>
    <name evidence="3" type="ORF">OIU84_023204</name>
</gene>